<reference evidence="1" key="1">
    <citation type="submission" date="2021-05" db="EMBL/GenBank/DDBJ databases">
        <authorList>
            <person name="Alioto T."/>
            <person name="Alioto T."/>
            <person name="Gomez Garrido J."/>
        </authorList>
    </citation>
    <scope>NUCLEOTIDE SEQUENCE</scope>
</reference>
<organism evidence="1">
    <name type="scientific">Culex pipiens</name>
    <name type="common">House mosquito</name>
    <dbReference type="NCBI Taxonomy" id="7175"/>
    <lineage>
        <taxon>Eukaryota</taxon>
        <taxon>Metazoa</taxon>
        <taxon>Ecdysozoa</taxon>
        <taxon>Arthropoda</taxon>
        <taxon>Hexapoda</taxon>
        <taxon>Insecta</taxon>
        <taxon>Pterygota</taxon>
        <taxon>Neoptera</taxon>
        <taxon>Endopterygota</taxon>
        <taxon>Diptera</taxon>
        <taxon>Nematocera</taxon>
        <taxon>Culicoidea</taxon>
        <taxon>Culicidae</taxon>
        <taxon>Culicinae</taxon>
        <taxon>Culicini</taxon>
        <taxon>Culex</taxon>
        <taxon>Culex</taxon>
    </lineage>
</organism>
<proteinExistence type="predicted"/>
<evidence type="ECO:0000313" key="1">
    <source>
        <dbReference type="EMBL" id="CAG6541804.1"/>
    </source>
</evidence>
<accession>A0A8D8HVI2</accession>
<protein>
    <submittedName>
        <fullName evidence="1">(northern house mosquito) hypothetical protein</fullName>
    </submittedName>
</protein>
<dbReference type="AlphaFoldDB" id="A0A8D8HVI2"/>
<sequence length="101" mass="11251">MLRCISAFALVQGGAPESCKRRCWRGSGRREHDLLRLEREVFAHSSELCSVFVDAKSLMWKSASMRKKSANALEAVFADSAVLTLFLVSLFHLKLSVCGCE</sequence>
<dbReference type="EMBL" id="HBUE01225449">
    <property type="protein sequence ID" value="CAG6541804.1"/>
    <property type="molecule type" value="Transcribed_RNA"/>
</dbReference>
<dbReference type="EMBL" id="HBUE01332170">
    <property type="protein sequence ID" value="CAG6593888.1"/>
    <property type="molecule type" value="Transcribed_RNA"/>
</dbReference>
<name>A0A8D8HVI2_CULPI</name>
<dbReference type="EMBL" id="HBUE01025725">
    <property type="protein sequence ID" value="CAG6454316.1"/>
    <property type="molecule type" value="Transcribed_RNA"/>
</dbReference>